<protein>
    <submittedName>
        <fullName evidence="2">Uncharacterized protein</fullName>
    </submittedName>
</protein>
<evidence type="ECO:0000313" key="2">
    <source>
        <dbReference type="EnsemblMetazoa" id="ACHR008857-PA"/>
    </source>
</evidence>
<dbReference type="AlphaFoldDB" id="A0A182KDM0"/>
<name>A0A182KDM0_9DIPT</name>
<organism evidence="2 3">
    <name type="scientific">Anopheles christyi</name>
    <dbReference type="NCBI Taxonomy" id="43041"/>
    <lineage>
        <taxon>Eukaryota</taxon>
        <taxon>Metazoa</taxon>
        <taxon>Ecdysozoa</taxon>
        <taxon>Arthropoda</taxon>
        <taxon>Hexapoda</taxon>
        <taxon>Insecta</taxon>
        <taxon>Pterygota</taxon>
        <taxon>Neoptera</taxon>
        <taxon>Endopterygota</taxon>
        <taxon>Diptera</taxon>
        <taxon>Nematocera</taxon>
        <taxon>Culicoidea</taxon>
        <taxon>Culicidae</taxon>
        <taxon>Anophelinae</taxon>
        <taxon>Anopheles</taxon>
    </lineage>
</organism>
<proteinExistence type="predicted"/>
<feature type="region of interest" description="Disordered" evidence="1">
    <location>
        <begin position="184"/>
        <end position="243"/>
    </location>
</feature>
<reference evidence="2" key="2">
    <citation type="submission" date="2020-05" db="UniProtKB">
        <authorList>
            <consortium name="EnsemblMetazoa"/>
        </authorList>
    </citation>
    <scope>IDENTIFICATION</scope>
    <source>
        <strain evidence="2">ACHKN1017</strain>
    </source>
</reference>
<dbReference type="VEuPathDB" id="VectorBase:ACHR008857"/>
<dbReference type="Proteomes" id="UP000075881">
    <property type="component" value="Unassembled WGS sequence"/>
</dbReference>
<sequence>MEVLSGMLIQAIKASVGPAMEQRHCRNHHHSAEYRATEGTSVADYFDRFEWTLKLSQIPESWYADYARVHMEQFLKIFDSPQATTRCSKNVGDEKKNKYVHRVKFRNIVQQRGESIAQFVLRQGSADCEYGDFLDRMLVEQMLHGLTARDICAEIIAKNPSTFKEAVDVALALEGTRNIARNINTSAPVSETANKLGYEKPTTKRQGPRNTMNNPQASTSRNTETNGNHQVACNGMSFPQSKM</sequence>
<evidence type="ECO:0000256" key="1">
    <source>
        <dbReference type="SAM" id="MobiDB-lite"/>
    </source>
</evidence>
<feature type="compositionally biased region" description="Polar residues" evidence="1">
    <location>
        <begin position="184"/>
        <end position="193"/>
    </location>
</feature>
<keyword evidence="3" id="KW-1185">Reference proteome</keyword>
<accession>A0A182KDM0</accession>
<evidence type="ECO:0000313" key="3">
    <source>
        <dbReference type="Proteomes" id="UP000075881"/>
    </source>
</evidence>
<feature type="compositionally biased region" description="Polar residues" evidence="1">
    <location>
        <begin position="204"/>
        <end position="243"/>
    </location>
</feature>
<dbReference type="STRING" id="43041.A0A182KDM0"/>
<dbReference type="EnsemblMetazoa" id="ACHR008857-RA">
    <property type="protein sequence ID" value="ACHR008857-PA"/>
    <property type="gene ID" value="ACHR008857"/>
</dbReference>
<reference evidence="3" key="1">
    <citation type="submission" date="2013-03" db="EMBL/GenBank/DDBJ databases">
        <title>The Genome Sequence of Anopheles christyi ACHKN1017.</title>
        <authorList>
            <consortium name="The Broad Institute Genomics Platform"/>
            <person name="Neafsey D.E."/>
            <person name="Besansky N."/>
            <person name="Walker B."/>
            <person name="Young S.K."/>
            <person name="Zeng Q."/>
            <person name="Gargeya S."/>
            <person name="Fitzgerald M."/>
            <person name="Haas B."/>
            <person name="Abouelleil A."/>
            <person name="Allen A.W."/>
            <person name="Alvarado L."/>
            <person name="Arachchi H.M."/>
            <person name="Berlin A.M."/>
            <person name="Chapman S.B."/>
            <person name="Gainer-Dewar J."/>
            <person name="Goldberg J."/>
            <person name="Griggs A."/>
            <person name="Gujja S."/>
            <person name="Hansen M."/>
            <person name="Howarth C."/>
            <person name="Imamovic A."/>
            <person name="Ireland A."/>
            <person name="Larimer J."/>
            <person name="McCowan C."/>
            <person name="Murphy C."/>
            <person name="Pearson M."/>
            <person name="Poon T.W."/>
            <person name="Priest M."/>
            <person name="Roberts A."/>
            <person name="Saif S."/>
            <person name="Shea T."/>
            <person name="Sisk P."/>
            <person name="Sykes S."/>
            <person name="Wortman J."/>
            <person name="Nusbaum C."/>
            <person name="Birren B."/>
        </authorList>
    </citation>
    <scope>NUCLEOTIDE SEQUENCE [LARGE SCALE GENOMIC DNA]</scope>
    <source>
        <strain evidence="3">ACHKN1017</strain>
    </source>
</reference>